<dbReference type="PROSITE" id="PS00092">
    <property type="entry name" value="N6_MTASE"/>
    <property type="match status" value="1"/>
</dbReference>
<keyword evidence="2 3" id="KW-0808">Transferase</keyword>
<evidence type="ECO:0000313" key="4">
    <source>
        <dbReference type="Proteomes" id="UP000004946"/>
    </source>
</evidence>
<dbReference type="HOGENOM" id="CLU_075826_1_0_11"/>
<keyword evidence="1 3" id="KW-0489">Methyltransferase</keyword>
<dbReference type="PIRSF" id="PIRSF004553">
    <property type="entry name" value="CHP00095"/>
    <property type="match status" value="1"/>
</dbReference>
<dbReference type="eggNOG" id="COG0742">
    <property type="taxonomic scope" value="Bacteria"/>
</dbReference>
<dbReference type="InterPro" id="IPR002052">
    <property type="entry name" value="DNA_methylase_N6_adenine_CS"/>
</dbReference>
<organism evidence="3 4">
    <name type="scientific">Parascardovia denticolens DSM 10105 = JCM 12538</name>
    <dbReference type="NCBI Taxonomy" id="864564"/>
    <lineage>
        <taxon>Bacteria</taxon>
        <taxon>Bacillati</taxon>
        <taxon>Actinomycetota</taxon>
        <taxon>Actinomycetes</taxon>
        <taxon>Bifidobacteriales</taxon>
        <taxon>Bifidobacteriaceae</taxon>
        <taxon>Parascardovia</taxon>
    </lineage>
</organism>
<accession>E6K1T4</accession>
<proteinExistence type="predicted"/>
<keyword evidence="4" id="KW-1185">Reference proteome</keyword>
<dbReference type="GO" id="GO:0008168">
    <property type="term" value="F:methyltransferase activity"/>
    <property type="evidence" value="ECO:0007669"/>
    <property type="project" value="UniProtKB-KW"/>
</dbReference>
<sequence length="198" mass="21515">MRIIAGRFKNVDITTPKDGRTTRPTTDRAKEAIFSRLEAWGALEGARVLDLFAGTGALGFEALSRGARSLVAVEANGQVASCITATIRRLQGSPTWKEAGLTARVVRSKAEKFVSGERPGEMDGQPFDLVFMDPPYAVSSQDCHRTLSDLALGGFLSDGAQIVLERSIRTEEVEPPQGWEVIQEKKYGETLVSYLALA</sequence>
<dbReference type="InterPro" id="IPR004398">
    <property type="entry name" value="RNA_MeTrfase_RsmD"/>
</dbReference>
<dbReference type="Proteomes" id="UP000004946">
    <property type="component" value="Chromosome"/>
</dbReference>
<dbReference type="PATRIC" id="fig|864564.6.peg.295"/>
<dbReference type="Gene3D" id="3.40.50.150">
    <property type="entry name" value="Vaccinia Virus protein VP39"/>
    <property type="match status" value="1"/>
</dbReference>
<evidence type="ECO:0000256" key="2">
    <source>
        <dbReference type="ARBA" id="ARBA00022679"/>
    </source>
</evidence>
<protein>
    <submittedName>
        <fullName evidence="3">RNA methyltransferase, RsmD family</fullName>
        <ecNumber evidence="3">2.1.1.-</ecNumber>
    </submittedName>
</protein>
<name>E6K1T4_PARDN</name>
<dbReference type="RefSeq" id="WP_006289618.1">
    <property type="nucleotide sequence ID" value="NZ_AP012333.1"/>
</dbReference>
<dbReference type="GO" id="GO:0031167">
    <property type="term" value="P:rRNA methylation"/>
    <property type="evidence" value="ECO:0007669"/>
    <property type="project" value="InterPro"/>
</dbReference>
<evidence type="ECO:0000313" key="3">
    <source>
        <dbReference type="EMBL" id="EFT82722.1"/>
    </source>
</evidence>
<reference evidence="3 4" key="1">
    <citation type="submission" date="2010-12" db="EMBL/GenBank/DDBJ databases">
        <authorList>
            <person name="Muzny D."/>
            <person name="Qin X."/>
            <person name="Buhay C."/>
            <person name="Dugan-Rocha S."/>
            <person name="Ding Y."/>
            <person name="Chen G."/>
            <person name="Hawes A."/>
            <person name="Holder M."/>
            <person name="Jhangiani S."/>
            <person name="Johnson A."/>
            <person name="Khan Z."/>
            <person name="Li Z."/>
            <person name="Liu W."/>
            <person name="Liu X."/>
            <person name="Perez L."/>
            <person name="Shen H."/>
            <person name="Wang Q."/>
            <person name="Watt J."/>
            <person name="Xi L."/>
            <person name="Xin Y."/>
            <person name="Zhou J."/>
            <person name="Deng J."/>
            <person name="Jiang H."/>
            <person name="Liu Y."/>
            <person name="Qu J."/>
            <person name="Song X.-Z."/>
            <person name="Zhang L."/>
            <person name="Villasana D."/>
            <person name="Johnson A."/>
            <person name="Liu J."/>
            <person name="Liyanage D."/>
            <person name="Lorensuhewa L."/>
            <person name="Robinson T."/>
            <person name="Song A."/>
            <person name="Song B.-B."/>
            <person name="Dinh H."/>
            <person name="Thornton R."/>
            <person name="Coyle M."/>
            <person name="Francisco L."/>
            <person name="Jackson L."/>
            <person name="Javaid M."/>
            <person name="Korchina V."/>
            <person name="Kovar C."/>
            <person name="Mata R."/>
            <person name="Mathew T."/>
            <person name="Ngo R."/>
            <person name="Nguyen L."/>
            <person name="Nguyen N."/>
            <person name="Okwuonu G."/>
            <person name="Ongeri F."/>
            <person name="Pham C."/>
            <person name="Simmons D."/>
            <person name="Wilczek-Boney K."/>
            <person name="Hale W."/>
            <person name="Jakkamsetti A."/>
            <person name="Pham P."/>
            <person name="Ruth R."/>
            <person name="San Lucas F."/>
            <person name="Warren J."/>
            <person name="Zhang J."/>
            <person name="Zhao Z."/>
            <person name="Zhou C."/>
            <person name="Zhu D."/>
            <person name="Lee S."/>
            <person name="Bess C."/>
            <person name="Blankenburg K."/>
            <person name="Forbes L."/>
            <person name="Fu Q."/>
            <person name="Gubbala S."/>
            <person name="Hirani K."/>
            <person name="Jayaseelan J.C."/>
            <person name="Lara F."/>
            <person name="Munidasa M."/>
            <person name="Palculict T."/>
            <person name="Patil S."/>
            <person name="Pu L.-L."/>
            <person name="Saada N."/>
            <person name="Tang L."/>
            <person name="Weissenberger G."/>
            <person name="Zhu Y."/>
            <person name="Hemphill L."/>
            <person name="Shang Y."/>
            <person name="Youmans B."/>
            <person name="Ayvaz T."/>
            <person name="Ross M."/>
            <person name="Santibanez J."/>
            <person name="Aqrawi P."/>
            <person name="Gross S."/>
            <person name="Joshi V."/>
            <person name="Fowler G."/>
            <person name="Nazareth L."/>
            <person name="Reid J."/>
            <person name="Worley K."/>
            <person name="Petrosino J."/>
            <person name="Highlander S."/>
            <person name="Gibbs R."/>
        </authorList>
    </citation>
    <scope>NUCLEOTIDE SEQUENCE [LARGE SCALE GENOMIC DNA]</scope>
    <source>
        <strain evidence="3 4">DSM 10105</strain>
    </source>
</reference>
<dbReference type="NCBIfam" id="TIGR00095">
    <property type="entry name" value="16S rRNA (guanine(966)-N(2))-methyltransferase RsmD"/>
    <property type="match status" value="1"/>
</dbReference>
<dbReference type="CDD" id="cd02440">
    <property type="entry name" value="AdoMet_MTases"/>
    <property type="match status" value="1"/>
</dbReference>
<comment type="caution">
    <text evidence="3">The sequence shown here is derived from an EMBL/GenBank/DDBJ whole genome shotgun (WGS) entry which is preliminary data.</text>
</comment>
<evidence type="ECO:0000256" key="1">
    <source>
        <dbReference type="ARBA" id="ARBA00022603"/>
    </source>
</evidence>
<dbReference type="GO" id="GO:0003676">
    <property type="term" value="F:nucleic acid binding"/>
    <property type="evidence" value="ECO:0007669"/>
    <property type="project" value="InterPro"/>
</dbReference>
<dbReference type="EMBL" id="AEON01000002">
    <property type="protein sequence ID" value="EFT82722.1"/>
    <property type="molecule type" value="Genomic_DNA"/>
</dbReference>
<dbReference type="SUPFAM" id="SSF53335">
    <property type="entry name" value="S-adenosyl-L-methionine-dependent methyltransferases"/>
    <property type="match status" value="1"/>
</dbReference>
<dbReference type="PANTHER" id="PTHR43542">
    <property type="entry name" value="METHYLTRANSFERASE"/>
    <property type="match status" value="1"/>
</dbReference>
<dbReference type="Pfam" id="PF03602">
    <property type="entry name" value="Cons_hypoth95"/>
    <property type="match status" value="1"/>
</dbReference>
<dbReference type="InterPro" id="IPR029063">
    <property type="entry name" value="SAM-dependent_MTases_sf"/>
</dbReference>
<dbReference type="AlphaFoldDB" id="E6K1T4"/>
<gene>
    <name evidence="3" type="ORF">HMPREF0620_1407</name>
</gene>
<dbReference type="EC" id="2.1.1.-" evidence="3"/>
<dbReference type="KEGG" id="pdo:PSDT_0267"/>
<dbReference type="PANTHER" id="PTHR43542:SF1">
    <property type="entry name" value="METHYLTRANSFERASE"/>
    <property type="match status" value="1"/>
</dbReference>